<feature type="domain" description="DUF58" evidence="2">
    <location>
        <begin position="199"/>
        <end position="272"/>
    </location>
</feature>
<comment type="caution">
    <text evidence="3">The sequence shown here is derived from an EMBL/GenBank/DDBJ whole genome shotgun (WGS) entry which is preliminary data.</text>
</comment>
<dbReference type="PANTHER" id="PTHR34351">
    <property type="entry name" value="SLR1927 PROTEIN-RELATED"/>
    <property type="match status" value="1"/>
</dbReference>
<dbReference type="Proteomes" id="UP000032120">
    <property type="component" value="Unassembled WGS sequence"/>
</dbReference>
<feature type="transmembrane region" description="Helical" evidence="1">
    <location>
        <begin position="25"/>
        <end position="45"/>
    </location>
</feature>
<keyword evidence="1" id="KW-0812">Transmembrane</keyword>
<evidence type="ECO:0000256" key="1">
    <source>
        <dbReference type="SAM" id="Phobius"/>
    </source>
</evidence>
<gene>
    <name evidence="3" type="ORF">SD72_15600</name>
</gene>
<dbReference type="AlphaFoldDB" id="A0A0D0IPD4"/>
<proteinExistence type="predicted"/>
<keyword evidence="4" id="KW-1185">Reference proteome</keyword>
<organism evidence="3 4">
    <name type="scientific">Leucobacter komagatae</name>
    <dbReference type="NCBI Taxonomy" id="55969"/>
    <lineage>
        <taxon>Bacteria</taxon>
        <taxon>Bacillati</taxon>
        <taxon>Actinomycetota</taxon>
        <taxon>Actinomycetes</taxon>
        <taxon>Micrococcales</taxon>
        <taxon>Microbacteriaceae</taxon>
        <taxon>Leucobacter</taxon>
    </lineage>
</organism>
<keyword evidence="1" id="KW-0472">Membrane</keyword>
<protein>
    <recommendedName>
        <fullName evidence="2">DUF58 domain-containing protein</fullName>
    </recommendedName>
</protein>
<keyword evidence="1" id="KW-1133">Transmembrane helix</keyword>
<name>A0A0D0IPD4_9MICO</name>
<accession>A0A0D0IPD4</accession>
<sequence>MTLLITTAILAAAWGILGLRDLGYVVVFLAACLLIAAAIAAMVRVPGGAAQAPLLRQIAATTAVGHEHTARASVRLGLAPVTVTNAHWVTGGGHEETRHETLAVLDGSRLLAKGAVASSQLSVRFARRGHATVRLVSLECEDPLGLVRRRVTLGATADVLVVPKLLARADGVALAAAQASGHGPVVTVAAGDVGEPGADIREYRAGDSVRQVHWKQSARQRSLFVRLPEKESQRVADVYLVTASAAYVSADQFEHAVSAAATAGARQISVGNAVRLRAGNAEPEVFTTAAGLMRRLAVVQLDGDQAAADD</sequence>
<dbReference type="EMBL" id="JXSQ01000039">
    <property type="protein sequence ID" value="KIP51403.1"/>
    <property type="molecule type" value="Genomic_DNA"/>
</dbReference>
<evidence type="ECO:0000313" key="4">
    <source>
        <dbReference type="Proteomes" id="UP000032120"/>
    </source>
</evidence>
<evidence type="ECO:0000259" key="2">
    <source>
        <dbReference type="Pfam" id="PF01882"/>
    </source>
</evidence>
<evidence type="ECO:0000313" key="3">
    <source>
        <dbReference type="EMBL" id="KIP51403.1"/>
    </source>
</evidence>
<reference evidence="3 4" key="1">
    <citation type="submission" date="2015-01" db="EMBL/GenBank/DDBJ databases">
        <title>Draft genome sequence of Leucobacter komagatae strain VKM ST2845.</title>
        <authorList>
            <person name="Karlyshev A.V."/>
            <person name="Kudryashova E.B."/>
        </authorList>
    </citation>
    <scope>NUCLEOTIDE SEQUENCE [LARGE SCALE GENOMIC DNA]</scope>
    <source>
        <strain evidence="3 4">VKM ST2845</strain>
    </source>
</reference>
<dbReference type="InterPro" id="IPR002881">
    <property type="entry name" value="DUF58"/>
</dbReference>
<dbReference type="PANTHER" id="PTHR34351:SF1">
    <property type="entry name" value="SLR1927 PROTEIN"/>
    <property type="match status" value="1"/>
</dbReference>
<dbReference type="Pfam" id="PF01882">
    <property type="entry name" value="DUF58"/>
    <property type="match status" value="1"/>
</dbReference>